<gene>
    <name evidence="2" type="ordered locus">HacjB3_05515</name>
</gene>
<dbReference type="HOGENOM" id="CLU_3227699_0_0_2"/>
<dbReference type="RefSeq" id="WP_013199409.1">
    <property type="nucleotide sequence ID" value="NC_014297.1"/>
</dbReference>
<keyword evidence="1" id="KW-1133">Transmembrane helix</keyword>
<dbReference type="PATRIC" id="fig|795797.18.peg.1105"/>
<organism evidence="2 3">
    <name type="scientific">Halalkalicoccus jeotgali (strain DSM 18796 / CECT 7217 / JCM 14584 / KCTC 4019 / B3)</name>
    <dbReference type="NCBI Taxonomy" id="795797"/>
    <lineage>
        <taxon>Archaea</taxon>
        <taxon>Methanobacteriati</taxon>
        <taxon>Methanobacteriota</taxon>
        <taxon>Stenosarchaea group</taxon>
        <taxon>Halobacteria</taxon>
        <taxon>Halobacteriales</taxon>
        <taxon>Halococcaceae</taxon>
        <taxon>Halalkalicoccus</taxon>
    </lineage>
</organism>
<protein>
    <submittedName>
        <fullName evidence="2">Uncharacterized protein</fullName>
    </submittedName>
</protein>
<dbReference type="KEGG" id="hje:HacjB3_05515"/>
<dbReference type="GeneID" id="78824062"/>
<keyword evidence="1" id="KW-0812">Transmembrane</keyword>
<dbReference type="EMBL" id="CP002062">
    <property type="protein sequence ID" value="ADJ14494.1"/>
    <property type="molecule type" value="Genomic_DNA"/>
</dbReference>
<name>D8J9X2_HALJB</name>
<sequence>MADPDLIVAYAIVMVVWAFVVHGFAWFLGEVPVANSTETPNYI</sequence>
<keyword evidence="1" id="KW-0472">Membrane</keyword>
<dbReference type="AlphaFoldDB" id="D8J9X2"/>
<dbReference type="Proteomes" id="UP000000390">
    <property type="component" value="Chromosome"/>
</dbReference>
<evidence type="ECO:0000256" key="1">
    <source>
        <dbReference type="SAM" id="Phobius"/>
    </source>
</evidence>
<reference evidence="2 3" key="1">
    <citation type="journal article" date="2010" name="J. Bacteriol.">
        <title>Complete genome sequence of Halalkalicoccus jeotgali B3(T), an extremely halophilic archaeon.</title>
        <authorList>
            <person name="Roh S.W."/>
            <person name="Nam Y.D."/>
            <person name="Nam S.H."/>
            <person name="Choi S.H."/>
            <person name="Park H.S."/>
            <person name="Bae J.W."/>
        </authorList>
    </citation>
    <scope>NUCLEOTIDE SEQUENCE [LARGE SCALE GENOMIC DNA]</scope>
    <source>
        <strain evidence="3">DSM 18796 / CECT 7217 / JCM 14584 / KCTC 4019 / B3</strain>
    </source>
</reference>
<proteinExistence type="predicted"/>
<dbReference type="STRING" id="795797.HacjB3_05515"/>
<evidence type="ECO:0000313" key="3">
    <source>
        <dbReference type="Proteomes" id="UP000000390"/>
    </source>
</evidence>
<evidence type="ECO:0000313" key="2">
    <source>
        <dbReference type="EMBL" id="ADJ14494.1"/>
    </source>
</evidence>
<accession>D8J9X2</accession>
<feature type="transmembrane region" description="Helical" evidence="1">
    <location>
        <begin position="7"/>
        <end position="28"/>
    </location>
</feature>